<keyword evidence="4 15" id="KW-0489">Methyltransferase</keyword>
<evidence type="ECO:0000259" key="16">
    <source>
        <dbReference type="Pfam" id="PF00590"/>
    </source>
</evidence>
<dbReference type="Gene3D" id="3.40.50.720">
    <property type="entry name" value="NAD(P)-binding Rossmann-like Domain"/>
    <property type="match status" value="1"/>
</dbReference>
<dbReference type="SUPFAM" id="SSF53790">
    <property type="entry name" value="Tetrapyrrole methylase"/>
    <property type="match status" value="1"/>
</dbReference>
<dbReference type="FunFam" id="3.40.1010.10:FF:000001">
    <property type="entry name" value="Siroheme synthase"/>
    <property type="match status" value="1"/>
</dbReference>
<dbReference type="NCBIfam" id="TIGR01470">
    <property type="entry name" value="cysG_Nterm"/>
    <property type="match status" value="1"/>
</dbReference>
<dbReference type="Proteomes" id="UP000051887">
    <property type="component" value="Unassembled WGS sequence"/>
</dbReference>
<comment type="pathway">
    <text evidence="1">Porphyrin-containing compound metabolism; siroheme biosynthesis; sirohydrochlorin from precorrin-2: step 1/1.</text>
</comment>
<comment type="similarity">
    <text evidence="2 15">Belongs to the precorrin methyltransferase family.</text>
</comment>
<dbReference type="EMBL" id="CYSB01000011">
    <property type="protein sequence ID" value="CUH64508.1"/>
    <property type="molecule type" value="Genomic_DNA"/>
</dbReference>
<dbReference type="SUPFAM" id="SSF75615">
    <property type="entry name" value="Siroheme synthase middle domains-like"/>
    <property type="match status" value="1"/>
</dbReference>
<dbReference type="NCBIfam" id="NF004790">
    <property type="entry name" value="PRK06136.1"/>
    <property type="match status" value="1"/>
</dbReference>
<keyword evidence="8" id="KW-0520">NAD</keyword>
<reference evidence="19 21" key="2">
    <citation type="submission" date="2015-09" db="EMBL/GenBank/DDBJ databases">
        <authorList>
            <consortium name="Swine Surveillance"/>
        </authorList>
    </citation>
    <scope>NUCLEOTIDE SEQUENCE [LARGE SCALE GENOMIC DNA]</scope>
    <source>
        <strain evidence="19 21">5120</strain>
    </source>
</reference>
<accession>A0A0P1F8Y1</accession>
<dbReference type="InterPro" id="IPR037115">
    <property type="entry name" value="Sirohaem_synt_dimer_dom_sf"/>
</dbReference>
<dbReference type="AlphaFoldDB" id="A0A0P1F8Y1"/>
<keyword evidence="9" id="KW-0456">Lyase</keyword>
<keyword evidence="11" id="KW-0511">Multifunctional enzyme</keyword>
<evidence type="ECO:0000313" key="20">
    <source>
        <dbReference type="Proteomes" id="UP000051086"/>
    </source>
</evidence>
<reference evidence="18 20" key="1">
    <citation type="submission" date="2015-09" db="EMBL/GenBank/DDBJ databases">
        <authorList>
            <person name="Rodrigo-Torres L."/>
            <person name="Arahal D.R."/>
        </authorList>
    </citation>
    <scope>NUCLEOTIDE SEQUENCE [LARGE SCALE GENOMIC DNA]</scope>
    <source>
        <strain evidence="18 20">CECT 5118</strain>
    </source>
</reference>
<sequence>MKFFPMFLRMADRRVVIAGGGEQAAQKARLVLKTDAALSILATELDNELQAIVNEGRAEHHTGPIGVAQFADAALVFIATGCPGMDAALHAIAKAAGATVNVVDQPDLCDATTPSIVDRDPVVVAIGTEGTAPVLARRLKTDLEVMLDPRLGSFAALAGRLRDAVAKRVPQPKRRNFWRWTFKEDPWQAHKRGAERQAADLLKQAIASGGAPGTSDLGQISLVGAGPGARDLLTLRAVERLQEADIIFYDRLVDPEVLELARRDAERVYVGKVLGTTQWPQHRINEVVLRAARQGQRVVRLKSGDPSIFGRAVEELETARAAGIPVEIVPGVTAASAAAAALSRPLTARGETDRVTLTTGTLRPGDDQPDWAQMALPGSLLVLYMAVHKAAEVQENLLSGGLPGDTEVSVVASASHPHEKILECALDEMAECIAAKGIENPAVLMIRCPKDMATGCAAGTP</sequence>
<evidence type="ECO:0000256" key="5">
    <source>
        <dbReference type="ARBA" id="ARBA00022679"/>
    </source>
</evidence>
<feature type="active site" description="Proton donor" evidence="14">
    <location>
        <position position="272"/>
    </location>
</feature>
<dbReference type="Proteomes" id="UP000051086">
    <property type="component" value="Unassembled WGS sequence"/>
</dbReference>
<dbReference type="InterPro" id="IPR050161">
    <property type="entry name" value="Siro_Cobalamin_biosynth"/>
</dbReference>
<evidence type="ECO:0000256" key="10">
    <source>
        <dbReference type="ARBA" id="ARBA00023244"/>
    </source>
</evidence>
<evidence type="ECO:0000256" key="2">
    <source>
        <dbReference type="ARBA" id="ARBA00005879"/>
    </source>
</evidence>
<evidence type="ECO:0000256" key="12">
    <source>
        <dbReference type="ARBA" id="ARBA00025705"/>
    </source>
</evidence>
<dbReference type="GO" id="GO:0019354">
    <property type="term" value="P:siroheme biosynthetic process"/>
    <property type="evidence" value="ECO:0007669"/>
    <property type="project" value="UniProtKB-UniPathway"/>
</dbReference>
<keyword evidence="10" id="KW-0627">Porphyrin biosynthesis</keyword>
<evidence type="ECO:0000256" key="14">
    <source>
        <dbReference type="PIRSR" id="PIRSR036426-1"/>
    </source>
</evidence>
<evidence type="ECO:0000256" key="8">
    <source>
        <dbReference type="ARBA" id="ARBA00023027"/>
    </source>
</evidence>
<dbReference type="Pfam" id="PF00590">
    <property type="entry name" value="TP_methylase"/>
    <property type="match status" value="1"/>
</dbReference>
<evidence type="ECO:0000256" key="7">
    <source>
        <dbReference type="ARBA" id="ARBA00023002"/>
    </source>
</evidence>
<proteinExistence type="inferred from homology"/>
<dbReference type="GO" id="GO:0009236">
    <property type="term" value="P:cobalamin biosynthetic process"/>
    <property type="evidence" value="ECO:0007669"/>
    <property type="project" value="UniProtKB-KW"/>
</dbReference>
<dbReference type="InterPro" id="IPR000878">
    <property type="entry name" value="4pyrrol_Mease"/>
</dbReference>
<keyword evidence="5 15" id="KW-0808">Transferase</keyword>
<dbReference type="CDD" id="cd11642">
    <property type="entry name" value="SUMT"/>
    <property type="match status" value="1"/>
</dbReference>
<dbReference type="PANTHER" id="PTHR45790:SF3">
    <property type="entry name" value="S-ADENOSYL-L-METHIONINE-DEPENDENT UROPORPHYRINOGEN III METHYLTRANSFERASE, CHLOROPLASTIC"/>
    <property type="match status" value="1"/>
</dbReference>
<dbReference type="Gene3D" id="3.30.950.10">
    <property type="entry name" value="Methyltransferase, Cobalt-precorrin-4 Transmethylase, Domain 2"/>
    <property type="match status" value="1"/>
</dbReference>
<dbReference type="GO" id="GO:0004851">
    <property type="term" value="F:uroporphyrin-III C-methyltransferase activity"/>
    <property type="evidence" value="ECO:0007669"/>
    <property type="project" value="InterPro"/>
</dbReference>
<dbReference type="PANTHER" id="PTHR45790">
    <property type="entry name" value="SIROHEME SYNTHASE-RELATED"/>
    <property type="match status" value="1"/>
</dbReference>
<dbReference type="InterPro" id="IPR003043">
    <property type="entry name" value="Uropor_MeTrfase_CS"/>
</dbReference>
<evidence type="ECO:0000256" key="1">
    <source>
        <dbReference type="ARBA" id="ARBA00005010"/>
    </source>
</evidence>
<evidence type="ECO:0000256" key="15">
    <source>
        <dbReference type="RuleBase" id="RU003960"/>
    </source>
</evidence>
<dbReference type="InterPro" id="IPR036291">
    <property type="entry name" value="NAD(P)-bd_dom_sf"/>
</dbReference>
<keyword evidence="3" id="KW-0169">Cobalamin biosynthesis</keyword>
<evidence type="ECO:0000256" key="9">
    <source>
        <dbReference type="ARBA" id="ARBA00023239"/>
    </source>
</evidence>
<dbReference type="InterPro" id="IPR006367">
    <property type="entry name" value="Sirohaem_synthase_N"/>
</dbReference>
<comment type="pathway">
    <text evidence="12">Porphyrin-containing compound metabolism; siroheme biosynthesis; precorrin-2 from uroporphyrinogen III: step 1/1.</text>
</comment>
<name>A0A0P1F8Y1_9RHOB</name>
<evidence type="ECO:0000256" key="6">
    <source>
        <dbReference type="ARBA" id="ARBA00022691"/>
    </source>
</evidence>
<dbReference type="InterPro" id="IPR035996">
    <property type="entry name" value="4pyrrol_Methylase_sf"/>
</dbReference>
<dbReference type="EMBL" id="CYSC01000023">
    <property type="protein sequence ID" value="CUH71625.1"/>
    <property type="molecule type" value="Genomic_DNA"/>
</dbReference>
<dbReference type="GO" id="GO:0051287">
    <property type="term" value="F:NAD binding"/>
    <property type="evidence" value="ECO:0007669"/>
    <property type="project" value="InterPro"/>
</dbReference>
<evidence type="ECO:0000256" key="3">
    <source>
        <dbReference type="ARBA" id="ARBA00022573"/>
    </source>
</evidence>
<dbReference type="InterPro" id="IPR006366">
    <property type="entry name" value="CobA/CysG_C"/>
</dbReference>
<dbReference type="RefSeq" id="WP_058242932.1">
    <property type="nucleotide sequence ID" value="NZ_CYSB01000011.1"/>
</dbReference>
<dbReference type="InterPro" id="IPR012409">
    <property type="entry name" value="Sirohaem_synth"/>
</dbReference>
<organism evidence="19 21">
    <name type="scientific">Thalassovita autumnalis</name>
    <dbReference type="NCBI Taxonomy" id="2072972"/>
    <lineage>
        <taxon>Bacteria</taxon>
        <taxon>Pseudomonadati</taxon>
        <taxon>Pseudomonadota</taxon>
        <taxon>Alphaproteobacteria</taxon>
        <taxon>Rhodobacterales</taxon>
        <taxon>Roseobacteraceae</taxon>
        <taxon>Thalassovita</taxon>
    </lineage>
</organism>
<feature type="active site" description="Proton acceptor" evidence="14">
    <location>
        <position position="250"/>
    </location>
</feature>
<dbReference type="Pfam" id="PF10414">
    <property type="entry name" value="CysG_dimeriser"/>
    <property type="match status" value="1"/>
</dbReference>
<dbReference type="InterPro" id="IPR014777">
    <property type="entry name" value="4pyrrole_Mease_sub1"/>
</dbReference>
<evidence type="ECO:0000313" key="18">
    <source>
        <dbReference type="EMBL" id="CUH64508.1"/>
    </source>
</evidence>
<dbReference type="InterPro" id="IPR019478">
    <property type="entry name" value="Sirohaem_synthase_dimer_dom"/>
</dbReference>
<dbReference type="NCBIfam" id="TIGR01469">
    <property type="entry name" value="cobA_cysG_Cterm"/>
    <property type="match status" value="1"/>
</dbReference>
<comment type="catalytic activity">
    <reaction evidence="13">
        <text>precorrin-2 + NAD(+) = sirohydrochlorin + NADH + 2 H(+)</text>
        <dbReference type="Rhea" id="RHEA:15613"/>
        <dbReference type="ChEBI" id="CHEBI:15378"/>
        <dbReference type="ChEBI" id="CHEBI:57540"/>
        <dbReference type="ChEBI" id="CHEBI:57945"/>
        <dbReference type="ChEBI" id="CHEBI:58351"/>
        <dbReference type="ChEBI" id="CHEBI:58827"/>
        <dbReference type="EC" id="1.3.1.76"/>
    </reaction>
</comment>
<dbReference type="NCBIfam" id="NF007922">
    <property type="entry name" value="PRK10637.1"/>
    <property type="match status" value="1"/>
</dbReference>
<dbReference type="Pfam" id="PF13241">
    <property type="entry name" value="NAD_binding_7"/>
    <property type="match status" value="1"/>
</dbReference>
<dbReference type="PROSITE" id="PS00839">
    <property type="entry name" value="SUMT_1"/>
    <property type="match status" value="1"/>
</dbReference>
<dbReference type="OrthoDB" id="9815856at2"/>
<evidence type="ECO:0000259" key="17">
    <source>
        <dbReference type="Pfam" id="PF10414"/>
    </source>
</evidence>
<dbReference type="GO" id="GO:0051266">
    <property type="term" value="F:sirohydrochlorin ferrochelatase activity"/>
    <property type="evidence" value="ECO:0007669"/>
    <property type="project" value="InterPro"/>
</dbReference>
<dbReference type="SUPFAM" id="SSF51735">
    <property type="entry name" value="NAD(P)-binding Rossmann-fold domains"/>
    <property type="match status" value="1"/>
</dbReference>
<evidence type="ECO:0000313" key="19">
    <source>
        <dbReference type="EMBL" id="CUH71625.1"/>
    </source>
</evidence>
<dbReference type="InterPro" id="IPR014776">
    <property type="entry name" value="4pyrrole_Mease_sub2"/>
</dbReference>
<dbReference type="Gene3D" id="1.10.8.210">
    <property type="entry name" value="Sirohaem synthase, dimerisation domain"/>
    <property type="match status" value="1"/>
</dbReference>
<dbReference type="PIRSF" id="PIRSF036426">
    <property type="entry name" value="Sirohaem_synth"/>
    <property type="match status" value="1"/>
</dbReference>
<protein>
    <submittedName>
        <fullName evidence="19">Siroheme synthase</fullName>
    </submittedName>
</protein>
<evidence type="ECO:0000256" key="11">
    <source>
        <dbReference type="ARBA" id="ARBA00023268"/>
    </source>
</evidence>
<keyword evidence="20" id="KW-1185">Reference proteome</keyword>
<dbReference type="GO" id="GO:0032259">
    <property type="term" value="P:methylation"/>
    <property type="evidence" value="ECO:0007669"/>
    <property type="project" value="UniProtKB-KW"/>
</dbReference>
<dbReference type="GO" id="GO:0043115">
    <property type="term" value="F:precorrin-2 dehydrogenase activity"/>
    <property type="evidence" value="ECO:0007669"/>
    <property type="project" value="UniProtKB-EC"/>
</dbReference>
<evidence type="ECO:0000313" key="21">
    <source>
        <dbReference type="Proteomes" id="UP000051887"/>
    </source>
</evidence>
<dbReference type="UniPathway" id="UPA00262">
    <property type="reaction ID" value="UER00211"/>
</dbReference>
<feature type="domain" description="Sirohaem synthase dimerisation" evidence="17">
    <location>
        <begin position="150"/>
        <end position="206"/>
    </location>
</feature>
<gene>
    <name evidence="19" type="primary">cysG</name>
    <name evidence="18" type="ORF">TL5118_00907</name>
    <name evidence="19" type="ORF">TL5120_01414</name>
</gene>
<dbReference type="Gene3D" id="3.30.160.110">
    <property type="entry name" value="Siroheme synthase, domain 2"/>
    <property type="match status" value="1"/>
</dbReference>
<dbReference type="PROSITE" id="PS00840">
    <property type="entry name" value="SUMT_2"/>
    <property type="match status" value="1"/>
</dbReference>
<keyword evidence="6" id="KW-0949">S-adenosyl-L-methionine</keyword>
<evidence type="ECO:0000256" key="4">
    <source>
        <dbReference type="ARBA" id="ARBA00022603"/>
    </source>
</evidence>
<keyword evidence="7" id="KW-0560">Oxidoreductase</keyword>
<dbReference type="Gene3D" id="3.40.1010.10">
    <property type="entry name" value="Cobalt-precorrin-4 Transmethylase, Domain 1"/>
    <property type="match status" value="1"/>
</dbReference>
<feature type="domain" description="Tetrapyrrole methylase" evidence="16">
    <location>
        <begin position="220"/>
        <end position="429"/>
    </location>
</feature>
<evidence type="ECO:0000256" key="13">
    <source>
        <dbReference type="ARBA" id="ARBA00047561"/>
    </source>
</evidence>